<dbReference type="GeneID" id="88173670"/>
<evidence type="ECO:0000313" key="1">
    <source>
        <dbReference type="EMBL" id="WPK25295.1"/>
    </source>
</evidence>
<sequence length="269" mass="30835">MAVLNNDQEVLLRKRKNADRKRIEKQEAARVLKEKAERKRLIPKSKFVRAETLALKNALSTIEKKRIENILKHENKKKVSSAKEVDPRLLFVIRITPQNKLQRIPEKALAVLKVMRLEEPNQGVFIKMSPAVETALKVVLPYIVVGTPSLASVRHLFQKRAEIPNTDSDSELPYTKLDNNDDVEKKFGDDLGFICIEDLILEVVSLGDHFKEVTRWLAPFLLKAPVKGWSAVQRIERIRYEEENKKAQTLAGHAKVDEIDIDAFLETQT</sequence>
<dbReference type="GO" id="GO:0003723">
    <property type="term" value="F:RNA binding"/>
    <property type="evidence" value="ECO:0007669"/>
    <property type="project" value="TreeGrafter"/>
</dbReference>
<name>A0AAX4H9Q5_9ASCO</name>
<keyword evidence="2" id="KW-1185">Reference proteome</keyword>
<dbReference type="GO" id="GO:0000463">
    <property type="term" value="P:maturation of LSU-rRNA from tricistronic rRNA transcript (SSU-rRNA, 5.8S rRNA, LSU-rRNA)"/>
    <property type="evidence" value="ECO:0007669"/>
    <property type="project" value="TreeGrafter"/>
</dbReference>
<accession>A0AAX4H9Q5</accession>
<protein>
    <recommendedName>
        <fullName evidence="3">Ribosome biogenesis protein RLP7</fullName>
    </recommendedName>
</protein>
<dbReference type="EMBL" id="CP138896">
    <property type="protein sequence ID" value="WPK25295.1"/>
    <property type="molecule type" value="Genomic_DNA"/>
</dbReference>
<dbReference type="GO" id="GO:0022625">
    <property type="term" value="C:cytosolic large ribosomal subunit"/>
    <property type="evidence" value="ECO:0007669"/>
    <property type="project" value="TreeGrafter"/>
</dbReference>
<gene>
    <name evidence="1" type="ORF">PUMCH_002606</name>
</gene>
<dbReference type="RefSeq" id="XP_062877677.1">
    <property type="nucleotide sequence ID" value="XM_063021607.1"/>
</dbReference>
<dbReference type="PANTHER" id="PTHR11524:SF26">
    <property type="entry name" value="RIBOSOME BIOGENESIS PROTEIN RLP7"/>
    <property type="match status" value="1"/>
</dbReference>
<organism evidence="1 2">
    <name type="scientific">Australozyma saopauloensis</name>
    <dbReference type="NCBI Taxonomy" id="291208"/>
    <lineage>
        <taxon>Eukaryota</taxon>
        <taxon>Fungi</taxon>
        <taxon>Dikarya</taxon>
        <taxon>Ascomycota</taxon>
        <taxon>Saccharomycotina</taxon>
        <taxon>Pichiomycetes</taxon>
        <taxon>Metschnikowiaceae</taxon>
        <taxon>Australozyma</taxon>
    </lineage>
</organism>
<dbReference type="KEGG" id="asau:88173670"/>
<dbReference type="GO" id="GO:0003735">
    <property type="term" value="F:structural constituent of ribosome"/>
    <property type="evidence" value="ECO:0007669"/>
    <property type="project" value="TreeGrafter"/>
</dbReference>
<dbReference type="InterPro" id="IPR039699">
    <property type="entry name" value="Ribosomal_uL30"/>
</dbReference>
<proteinExistence type="predicted"/>
<dbReference type="Gene3D" id="3.30.1390.20">
    <property type="entry name" value="Ribosomal protein L30, ferredoxin-like fold domain"/>
    <property type="match status" value="1"/>
</dbReference>
<dbReference type="InterPro" id="IPR036919">
    <property type="entry name" value="Ribo_uL30_ferredoxin-like_sf"/>
</dbReference>
<dbReference type="SUPFAM" id="SSF55129">
    <property type="entry name" value="Ribosomal protein L30p/L7e"/>
    <property type="match status" value="1"/>
</dbReference>
<dbReference type="PANTHER" id="PTHR11524">
    <property type="entry name" value="60S RIBOSOMAL PROTEIN L7"/>
    <property type="match status" value="1"/>
</dbReference>
<evidence type="ECO:0000313" key="2">
    <source>
        <dbReference type="Proteomes" id="UP001338582"/>
    </source>
</evidence>
<dbReference type="AlphaFoldDB" id="A0AAX4H9Q5"/>
<reference evidence="1 2" key="1">
    <citation type="submission" date="2023-10" db="EMBL/GenBank/DDBJ databases">
        <title>Draft Genome Sequence of Candida saopaulonensis from a very Premature Infant with Sepsis.</title>
        <authorList>
            <person name="Ning Y."/>
            <person name="Dai R."/>
            <person name="Xiao M."/>
            <person name="Xu Y."/>
            <person name="Yan Q."/>
            <person name="Zhang L."/>
        </authorList>
    </citation>
    <scope>NUCLEOTIDE SEQUENCE [LARGE SCALE GENOMIC DNA]</scope>
    <source>
        <strain evidence="1 2">19XY460</strain>
    </source>
</reference>
<dbReference type="Proteomes" id="UP001338582">
    <property type="component" value="Chromosome 3"/>
</dbReference>
<evidence type="ECO:0008006" key="3">
    <source>
        <dbReference type="Google" id="ProtNLM"/>
    </source>
</evidence>